<proteinExistence type="predicted"/>
<organism evidence="2 3">
    <name type="scientific">Colletotrichum cuscutae</name>
    <dbReference type="NCBI Taxonomy" id="1209917"/>
    <lineage>
        <taxon>Eukaryota</taxon>
        <taxon>Fungi</taxon>
        <taxon>Dikarya</taxon>
        <taxon>Ascomycota</taxon>
        <taxon>Pezizomycotina</taxon>
        <taxon>Sordariomycetes</taxon>
        <taxon>Hypocreomycetidae</taxon>
        <taxon>Glomerellales</taxon>
        <taxon>Glomerellaceae</taxon>
        <taxon>Colletotrichum</taxon>
        <taxon>Colletotrichum acutatum species complex</taxon>
    </lineage>
</organism>
<reference evidence="2" key="1">
    <citation type="submission" date="2016-11" db="EMBL/GenBank/DDBJ databases">
        <title>The genome sequence of Colletotrichum cuscutae.</title>
        <authorList>
            <person name="Baroncelli R."/>
        </authorList>
    </citation>
    <scope>NUCLEOTIDE SEQUENCE</scope>
    <source>
        <strain evidence="2">IMI 304802</strain>
    </source>
</reference>
<sequence length="196" mass="21778">MCGRARRLWEQLRRGGKKHITHNANTRRERTREETTLATALCAVMPPNQRVNSVGHRNALPEASRHPKAQHRKAGCQARTERGTRVTVSDRDPEAQEETGVARRDIRVSLRLSCCHASTAIILLVSSALHRPPPAFGEGQDQDQDQEGTPGPAPPNFASSAPRLQFPLFPESRNSRSVLLFLAAMGVTRNLIYHVL</sequence>
<evidence type="ECO:0000256" key="1">
    <source>
        <dbReference type="SAM" id="MobiDB-lite"/>
    </source>
</evidence>
<dbReference type="EMBL" id="MPDP01000101">
    <property type="protein sequence ID" value="KAK1481453.1"/>
    <property type="molecule type" value="Genomic_DNA"/>
</dbReference>
<accession>A0AAI9Y7H9</accession>
<comment type="caution">
    <text evidence="2">The sequence shown here is derived from an EMBL/GenBank/DDBJ whole genome shotgun (WGS) entry which is preliminary data.</text>
</comment>
<feature type="compositionally biased region" description="Basic and acidic residues" evidence="1">
    <location>
        <begin position="79"/>
        <end position="98"/>
    </location>
</feature>
<evidence type="ECO:0000313" key="3">
    <source>
        <dbReference type="Proteomes" id="UP001239213"/>
    </source>
</evidence>
<keyword evidence="3" id="KW-1185">Reference proteome</keyword>
<name>A0AAI9Y7H9_9PEZI</name>
<feature type="region of interest" description="Disordered" evidence="1">
    <location>
        <begin position="61"/>
        <end position="98"/>
    </location>
</feature>
<dbReference type="Proteomes" id="UP001239213">
    <property type="component" value="Unassembled WGS sequence"/>
</dbReference>
<evidence type="ECO:0000313" key="2">
    <source>
        <dbReference type="EMBL" id="KAK1481453.1"/>
    </source>
</evidence>
<feature type="region of interest" description="Disordered" evidence="1">
    <location>
        <begin position="133"/>
        <end position="163"/>
    </location>
</feature>
<gene>
    <name evidence="2" type="ORF">CCUS01_04566</name>
</gene>
<protein>
    <submittedName>
        <fullName evidence="2">Uncharacterized protein</fullName>
    </submittedName>
</protein>
<dbReference type="AlphaFoldDB" id="A0AAI9Y7H9"/>